<keyword evidence="1" id="KW-0812">Transmembrane</keyword>
<feature type="transmembrane region" description="Helical" evidence="1">
    <location>
        <begin position="12"/>
        <end position="29"/>
    </location>
</feature>
<feature type="transmembrane region" description="Helical" evidence="1">
    <location>
        <begin position="41"/>
        <end position="59"/>
    </location>
</feature>
<evidence type="ECO:0000256" key="1">
    <source>
        <dbReference type="SAM" id="Phobius"/>
    </source>
</evidence>
<reference evidence="2 3" key="1">
    <citation type="submission" date="2014-10" db="EMBL/GenBank/DDBJ databases">
        <title>Draft genome sequence of the proteorhodopsin-containing marine bacterium Dokdonia donghaensis.</title>
        <authorList>
            <person name="Gomez-Consarnau L."/>
            <person name="Gonzalez J.M."/>
            <person name="Riedel T."/>
            <person name="Jaenicke S."/>
            <person name="Wagner-Doebler I."/>
            <person name="Fuhrman J.A."/>
        </authorList>
    </citation>
    <scope>NUCLEOTIDE SEQUENCE [LARGE SCALE GENOMIC DNA]</scope>
    <source>
        <strain evidence="2 3">DSW-1</strain>
    </source>
</reference>
<evidence type="ECO:0000313" key="3">
    <source>
        <dbReference type="Proteomes" id="UP000030140"/>
    </source>
</evidence>
<dbReference type="SUPFAM" id="SSF52317">
    <property type="entry name" value="Class I glutamine amidotransferase-like"/>
    <property type="match status" value="1"/>
</dbReference>
<accession>A0A0A2H4T3</accession>
<feature type="transmembrane region" description="Helical" evidence="1">
    <location>
        <begin position="561"/>
        <end position="581"/>
    </location>
</feature>
<dbReference type="OrthoDB" id="980086at2"/>
<gene>
    <name evidence="2" type="ORF">NV36_12915</name>
</gene>
<dbReference type="KEGG" id="ddo:I597_1463"/>
<dbReference type="EMBL" id="JSAQ01000001">
    <property type="protein sequence ID" value="KGO07650.1"/>
    <property type="molecule type" value="Genomic_DNA"/>
</dbReference>
<dbReference type="PATRIC" id="fig|1300343.5.peg.1472"/>
<organism evidence="2 3">
    <name type="scientific">Dokdonia donghaensis DSW-1</name>
    <dbReference type="NCBI Taxonomy" id="1300343"/>
    <lineage>
        <taxon>Bacteria</taxon>
        <taxon>Pseudomonadati</taxon>
        <taxon>Bacteroidota</taxon>
        <taxon>Flavobacteriia</taxon>
        <taxon>Flavobacteriales</taxon>
        <taxon>Flavobacteriaceae</taxon>
        <taxon>Dokdonia</taxon>
    </lineage>
</organism>
<keyword evidence="3" id="KW-1185">Reference proteome</keyword>
<proteinExistence type="predicted"/>
<protein>
    <submittedName>
        <fullName evidence="2">Uncharacterized protein</fullName>
    </submittedName>
</protein>
<keyword evidence="1" id="KW-0472">Membrane</keyword>
<sequence>MIDTIHFLREDLIWPTVIGLVLLWVLFLWKEYKAVTTTRFIIRGIVALLALSAVASLFLEPVTFQKQVKGVAVLKTANFDSNLIDSLKSTTPALKTITYKENQNLQPQLDSISELHISGDGVAIYDLWQFKNKKVYYHPHKPTPGIIKLAYDTEVLLGDSLTVTGLYKNSFSSNTVLLQESGARAIDSVKILNQDETVFKLHTLPKAKGNYLYHIIVKDSLGKIISSDPLPLTIKDRGRLRVLMVNTFPTFETKYLKNYLAESGHEVLVRSQITKDRYKFENYNRSQKSIYNFTHQNLSEFDVIITDVSTYNGLSQRSKNAINYRVEEQGMGLLLQADARLIEQGSKFGFRFKRKNIKALQLPSWPRVKIPVYPATLTKDALVEPILVTKNNTLSAYAQKGTGRIGTLLVEDSFQLLLSGNEDVYHYLWSTALGKISQQQQSLVQWSLSDYMAYSDEPFQFNLRTSIPLPKVVMNNDVVVPLVQNVTLQDQWSGTIYPNGYGWVNLKVTQAPASLKAMYVINDTAWKAKKVYKQITENASFYKNESSLSSESSIPVPFTKWWAFTVFILAMGYLWLAPRIYKN</sequence>
<keyword evidence="1" id="KW-1133">Transmembrane helix</keyword>
<evidence type="ECO:0000313" key="2">
    <source>
        <dbReference type="EMBL" id="KGO07650.1"/>
    </source>
</evidence>
<dbReference type="AlphaFoldDB" id="A0A0A2H4T3"/>
<name>A0A0A2H4T3_9FLAO</name>
<comment type="caution">
    <text evidence="2">The sequence shown here is derived from an EMBL/GenBank/DDBJ whole genome shotgun (WGS) entry which is preliminary data.</text>
</comment>
<dbReference type="RefSeq" id="WP_035327941.1">
    <property type="nucleotide sequence ID" value="NZ_CP015125.1"/>
</dbReference>
<dbReference type="InterPro" id="IPR029062">
    <property type="entry name" value="Class_I_gatase-like"/>
</dbReference>
<dbReference type="Proteomes" id="UP000030140">
    <property type="component" value="Unassembled WGS sequence"/>
</dbReference>